<keyword evidence="3" id="KW-1185">Reference proteome</keyword>
<name>A0ABT7MLU8_9BACL</name>
<dbReference type="GO" id="GO:0016787">
    <property type="term" value="F:hydrolase activity"/>
    <property type="evidence" value="ECO:0007669"/>
    <property type="project" value="UniProtKB-KW"/>
</dbReference>
<organism evidence="2 3">
    <name type="scientific">Exiguobacterium mexicanum</name>
    <dbReference type="NCBI Taxonomy" id="340146"/>
    <lineage>
        <taxon>Bacteria</taxon>
        <taxon>Bacillati</taxon>
        <taxon>Bacillota</taxon>
        <taxon>Bacilli</taxon>
        <taxon>Bacillales</taxon>
        <taxon>Bacillales Family XII. Incertae Sedis</taxon>
        <taxon>Exiguobacterium</taxon>
    </lineage>
</organism>
<accession>A0ABT7MLU8</accession>
<dbReference type="PANTHER" id="PTHR46825:SF12">
    <property type="entry name" value="PENICILLIN-BINDING PROTEIN 4"/>
    <property type="match status" value="1"/>
</dbReference>
<dbReference type="PANTHER" id="PTHR46825">
    <property type="entry name" value="D-ALANYL-D-ALANINE-CARBOXYPEPTIDASE/ENDOPEPTIDASE AMPH"/>
    <property type="match status" value="1"/>
</dbReference>
<gene>
    <name evidence="2" type="ORF">QR695_03775</name>
</gene>
<dbReference type="Pfam" id="PF00144">
    <property type="entry name" value="Beta-lactamase"/>
    <property type="match status" value="1"/>
</dbReference>
<dbReference type="RefSeq" id="WP_214719631.1">
    <property type="nucleotide sequence ID" value="NZ_CP183077.1"/>
</dbReference>
<feature type="domain" description="Beta-lactamase-related" evidence="1">
    <location>
        <begin position="6"/>
        <end position="322"/>
    </location>
</feature>
<evidence type="ECO:0000313" key="2">
    <source>
        <dbReference type="EMBL" id="MDL5376126.1"/>
    </source>
</evidence>
<dbReference type="Proteomes" id="UP001230807">
    <property type="component" value="Unassembled WGS sequence"/>
</dbReference>
<dbReference type="InterPro" id="IPR012338">
    <property type="entry name" value="Beta-lactam/transpept-like"/>
</dbReference>
<comment type="caution">
    <text evidence="2">The sequence shown here is derived from an EMBL/GenBank/DDBJ whole genome shotgun (WGS) entry which is preliminary data.</text>
</comment>
<dbReference type="InterPro" id="IPR050491">
    <property type="entry name" value="AmpC-like"/>
</dbReference>
<dbReference type="SUPFAM" id="SSF56601">
    <property type="entry name" value="beta-lactamase/transpeptidase-like"/>
    <property type="match status" value="1"/>
</dbReference>
<evidence type="ECO:0000259" key="1">
    <source>
        <dbReference type="Pfam" id="PF00144"/>
    </source>
</evidence>
<proteinExistence type="predicted"/>
<dbReference type="EC" id="3.1.1.103" evidence="2"/>
<sequence length="340" mass="37318">MPLDVAYIEERMKHHRVPGCSIAWLEHGQLTESKQFGTVSAGNGRPVTADTRFNACSMSKFLTGVLVLKLVETGRLALDVPVNDRLVSWQLTDVASKRSEVTLRQVLRHESGIVDATDSFGELDVTFGRPSMTALLNGDTLYHDGPVHVTGEPGQAFHYSDAGFCLIQLLIEDVMERPFANVIRDELFIPLRMHASGYDFEVEGVAFSSGHDKHGHSVAPIIPHYPYPAAAGLWTTTEDLTRVVIELMDAVKGNGRELSPRAVKDMLSASSLNPFVGLGVFLDGEQELRELSSLGWGIGFQSMLVAYPYIGKAMIIMTNAELGVHQMDGLIGDIYRATFN</sequence>
<evidence type="ECO:0000313" key="3">
    <source>
        <dbReference type="Proteomes" id="UP001230807"/>
    </source>
</evidence>
<reference evidence="2 3" key="1">
    <citation type="submission" date="2023-06" db="EMBL/GenBank/DDBJ databases">
        <title>Influencing factors and mechanism of Cr(VI) reduction by facultative anaerobic Exiguobacterium sp. PY14.</title>
        <authorList>
            <person name="Zou L."/>
        </authorList>
    </citation>
    <scope>NUCLEOTIDE SEQUENCE [LARGE SCALE GENOMIC DNA]</scope>
    <source>
        <strain evidence="2 3">PY14</strain>
    </source>
</reference>
<keyword evidence="2" id="KW-0378">Hydrolase</keyword>
<dbReference type="InterPro" id="IPR001466">
    <property type="entry name" value="Beta-lactam-related"/>
</dbReference>
<protein>
    <submittedName>
        <fullName evidence="2">Serine hydrolase domain-containing protein</fullName>
        <ecNumber evidence="2">3.1.1.103</ecNumber>
    </submittedName>
</protein>
<dbReference type="Gene3D" id="3.40.710.10">
    <property type="entry name" value="DD-peptidase/beta-lactamase superfamily"/>
    <property type="match status" value="1"/>
</dbReference>
<dbReference type="EMBL" id="JASWER010000001">
    <property type="protein sequence ID" value="MDL5376126.1"/>
    <property type="molecule type" value="Genomic_DNA"/>
</dbReference>